<accession>A0A803QE49</accession>
<evidence type="ECO:0000313" key="1">
    <source>
        <dbReference type="EnsemblPlants" id="cds.evm.model.09.1340"/>
    </source>
</evidence>
<dbReference type="EMBL" id="UZAU01000766">
    <property type="status" value="NOT_ANNOTATED_CDS"/>
    <property type="molecule type" value="Genomic_DNA"/>
</dbReference>
<dbReference type="AlphaFoldDB" id="A0A803QE49"/>
<dbReference type="Gramene" id="evm.model.09.1340">
    <property type="protein sequence ID" value="cds.evm.model.09.1340"/>
    <property type="gene ID" value="evm.TU.09.1340"/>
</dbReference>
<organism evidence="1 2">
    <name type="scientific">Cannabis sativa</name>
    <name type="common">Hemp</name>
    <name type="synonym">Marijuana</name>
    <dbReference type="NCBI Taxonomy" id="3483"/>
    <lineage>
        <taxon>Eukaryota</taxon>
        <taxon>Viridiplantae</taxon>
        <taxon>Streptophyta</taxon>
        <taxon>Embryophyta</taxon>
        <taxon>Tracheophyta</taxon>
        <taxon>Spermatophyta</taxon>
        <taxon>Magnoliopsida</taxon>
        <taxon>eudicotyledons</taxon>
        <taxon>Gunneridae</taxon>
        <taxon>Pentapetalae</taxon>
        <taxon>rosids</taxon>
        <taxon>fabids</taxon>
        <taxon>Rosales</taxon>
        <taxon>Cannabaceae</taxon>
        <taxon>Cannabis</taxon>
    </lineage>
</organism>
<sequence>MPQISIFIFSSFWLCSEKKKKNERQEACTGRDRPWETLEGEHRHGFWFCSGLNERVRKSSSQISISPFSPISKHRRRIRFLFIWLIRPDIGRIKCIVTRVSDCMTPAPMCFEVSSGTAVPFSTVASTMILPGLVPAPTIQ</sequence>
<keyword evidence="2" id="KW-1185">Reference proteome</keyword>
<evidence type="ECO:0000313" key="2">
    <source>
        <dbReference type="Proteomes" id="UP000596661"/>
    </source>
</evidence>
<protein>
    <submittedName>
        <fullName evidence="1">Uncharacterized protein</fullName>
    </submittedName>
</protein>
<reference evidence="1" key="1">
    <citation type="submission" date="2018-11" db="EMBL/GenBank/DDBJ databases">
        <authorList>
            <person name="Grassa J C."/>
        </authorList>
    </citation>
    <scope>NUCLEOTIDE SEQUENCE [LARGE SCALE GENOMIC DNA]</scope>
</reference>
<dbReference type="EnsemblPlants" id="evm.model.09.1340">
    <property type="protein sequence ID" value="cds.evm.model.09.1340"/>
    <property type="gene ID" value="evm.TU.09.1340"/>
</dbReference>
<reference evidence="1" key="2">
    <citation type="submission" date="2021-03" db="UniProtKB">
        <authorList>
            <consortium name="EnsemblPlants"/>
        </authorList>
    </citation>
    <scope>IDENTIFICATION</scope>
</reference>
<dbReference type="Proteomes" id="UP000596661">
    <property type="component" value="Chromosome 9"/>
</dbReference>
<proteinExistence type="predicted"/>
<name>A0A803QE49_CANSA</name>